<organism evidence="1 2">
    <name type="scientific">Paxillus rubicundulus Ve08.2h10</name>
    <dbReference type="NCBI Taxonomy" id="930991"/>
    <lineage>
        <taxon>Eukaryota</taxon>
        <taxon>Fungi</taxon>
        <taxon>Dikarya</taxon>
        <taxon>Basidiomycota</taxon>
        <taxon>Agaricomycotina</taxon>
        <taxon>Agaricomycetes</taxon>
        <taxon>Agaricomycetidae</taxon>
        <taxon>Boletales</taxon>
        <taxon>Paxilineae</taxon>
        <taxon>Paxillaceae</taxon>
        <taxon>Paxillus</taxon>
    </lineage>
</organism>
<reference evidence="2" key="2">
    <citation type="submission" date="2015-01" db="EMBL/GenBank/DDBJ databases">
        <title>Evolutionary Origins and Diversification of the Mycorrhizal Mutualists.</title>
        <authorList>
            <consortium name="DOE Joint Genome Institute"/>
            <consortium name="Mycorrhizal Genomics Consortium"/>
            <person name="Kohler A."/>
            <person name="Kuo A."/>
            <person name="Nagy L.G."/>
            <person name="Floudas D."/>
            <person name="Copeland A."/>
            <person name="Barry K.W."/>
            <person name="Cichocki N."/>
            <person name="Veneault-Fourrey C."/>
            <person name="LaButti K."/>
            <person name="Lindquist E.A."/>
            <person name="Lipzen A."/>
            <person name="Lundell T."/>
            <person name="Morin E."/>
            <person name="Murat C."/>
            <person name="Riley R."/>
            <person name="Ohm R."/>
            <person name="Sun H."/>
            <person name="Tunlid A."/>
            <person name="Henrissat B."/>
            <person name="Grigoriev I.V."/>
            <person name="Hibbett D.S."/>
            <person name="Martin F."/>
        </authorList>
    </citation>
    <scope>NUCLEOTIDE SEQUENCE [LARGE SCALE GENOMIC DNA]</scope>
    <source>
        <strain evidence="2">Ve08.2h10</strain>
    </source>
</reference>
<feature type="non-terminal residue" evidence="1">
    <location>
        <position position="1"/>
    </location>
</feature>
<dbReference type="InParanoid" id="A0A0D0EBN1"/>
<evidence type="ECO:0000313" key="1">
    <source>
        <dbReference type="EMBL" id="KIK97910.1"/>
    </source>
</evidence>
<dbReference type="EMBL" id="KN824915">
    <property type="protein sequence ID" value="KIK97910.1"/>
    <property type="molecule type" value="Genomic_DNA"/>
</dbReference>
<dbReference type="AlphaFoldDB" id="A0A0D0EBN1"/>
<name>A0A0D0EBN1_9AGAM</name>
<proteinExistence type="predicted"/>
<dbReference type="HOGENOM" id="CLU_006344_15_2_1"/>
<protein>
    <submittedName>
        <fullName evidence="1">Uncharacterized protein</fullName>
    </submittedName>
</protein>
<accession>A0A0D0EBN1</accession>
<dbReference type="OrthoDB" id="2678360at2759"/>
<dbReference type="Proteomes" id="UP000054538">
    <property type="component" value="Unassembled WGS sequence"/>
</dbReference>
<reference evidence="1 2" key="1">
    <citation type="submission" date="2014-04" db="EMBL/GenBank/DDBJ databases">
        <authorList>
            <consortium name="DOE Joint Genome Institute"/>
            <person name="Kuo A."/>
            <person name="Kohler A."/>
            <person name="Jargeat P."/>
            <person name="Nagy L.G."/>
            <person name="Floudas D."/>
            <person name="Copeland A."/>
            <person name="Barry K.W."/>
            <person name="Cichocki N."/>
            <person name="Veneault-Fourrey C."/>
            <person name="LaButti K."/>
            <person name="Lindquist E.A."/>
            <person name="Lipzen A."/>
            <person name="Lundell T."/>
            <person name="Morin E."/>
            <person name="Murat C."/>
            <person name="Sun H."/>
            <person name="Tunlid A."/>
            <person name="Henrissat B."/>
            <person name="Grigoriev I.V."/>
            <person name="Hibbett D.S."/>
            <person name="Martin F."/>
            <person name="Nordberg H.P."/>
            <person name="Cantor M.N."/>
            <person name="Hua S.X."/>
        </authorList>
    </citation>
    <scope>NUCLEOTIDE SEQUENCE [LARGE SCALE GENOMIC DNA]</scope>
    <source>
        <strain evidence="1 2">Ve08.2h10</strain>
    </source>
</reference>
<evidence type="ECO:0000313" key="2">
    <source>
        <dbReference type="Proteomes" id="UP000054538"/>
    </source>
</evidence>
<keyword evidence="2" id="KW-1185">Reference proteome</keyword>
<sequence>ASHRPKNALTLAVELGIPSLPQFIANFISEQLHADSNIPHHHLPPFTSHVKIFNSATATFVSPSDPSGIGSM</sequence>
<gene>
    <name evidence="1" type="ORF">PAXRUDRAFT_135335</name>
</gene>